<dbReference type="PANTHER" id="PTHR31757:SF0">
    <property type="entry name" value="SLL0781 PROTEIN"/>
    <property type="match status" value="1"/>
</dbReference>
<keyword evidence="2" id="KW-1185">Reference proteome</keyword>
<protein>
    <recommendedName>
        <fullName evidence="3">DUF1348 domain-containing protein</fullName>
    </recommendedName>
</protein>
<evidence type="ECO:0000313" key="1">
    <source>
        <dbReference type="EMBL" id="PTQ10346.1"/>
    </source>
</evidence>
<dbReference type="InterPro" id="IPR032710">
    <property type="entry name" value="NTF2-like_dom_sf"/>
</dbReference>
<organism evidence="1 2">
    <name type="scientific">Sphingomonas oleivorans</name>
    <dbReference type="NCBI Taxonomy" id="1735121"/>
    <lineage>
        <taxon>Bacteria</taxon>
        <taxon>Pseudomonadati</taxon>
        <taxon>Pseudomonadota</taxon>
        <taxon>Alphaproteobacteria</taxon>
        <taxon>Sphingomonadales</taxon>
        <taxon>Sphingomonadaceae</taxon>
        <taxon>Sphingomonas</taxon>
    </lineage>
</organism>
<dbReference type="SUPFAM" id="SSF54427">
    <property type="entry name" value="NTF2-like"/>
    <property type="match status" value="1"/>
</dbReference>
<comment type="caution">
    <text evidence="1">The sequence shown here is derived from an EMBL/GenBank/DDBJ whole genome shotgun (WGS) entry which is preliminary data.</text>
</comment>
<proteinExistence type="predicted"/>
<dbReference type="Pfam" id="PF07080">
    <property type="entry name" value="DUF1348"/>
    <property type="match status" value="1"/>
</dbReference>
<dbReference type="OrthoDB" id="9787970at2"/>
<name>A0A2T5FX34_9SPHN</name>
<evidence type="ECO:0000313" key="2">
    <source>
        <dbReference type="Proteomes" id="UP000244162"/>
    </source>
</evidence>
<accession>A0A2T5FX34</accession>
<reference evidence="1 2" key="1">
    <citation type="submission" date="2017-09" db="EMBL/GenBank/DDBJ databases">
        <title>Sphingomonas panjinensis sp.nov., isolated from oil-contaminated soil.</title>
        <authorList>
            <person name="Wang L."/>
            <person name="Chen L."/>
        </authorList>
    </citation>
    <scope>NUCLEOTIDE SEQUENCE [LARGE SCALE GENOMIC DNA]</scope>
    <source>
        <strain evidence="1 2">FW-11</strain>
    </source>
</reference>
<dbReference type="EMBL" id="NWBU01000010">
    <property type="protein sequence ID" value="PTQ10346.1"/>
    <property type="molecule type" value="Genomic_DNA"/>
</dbReference>
<dbReference type="Proteomes" id="UP000244162">
    <property type="component" value="Unassembled WGS sequence"/>
</dbReference>
<dbReference type="Gene3D" id="3.10.450.50">
    <property type="match status" value="1"/>
</dbReference>
<dbReference type="InterPro" id="IPR009783">
    <property type="entry name" value="DUF1348"/>
</dbReference>
<gene>
    <name evidence="1" type="ORF">CLG96_14240</name>
</gene>
<dbReference type="PANTHER" id="PTHR31757">
    <property type="entry name" value="SLL0781 PROTEIN"/>
    <property type="match status" value="1"/>
</dbReference>
<dbReference type="AlphaFoldDB" id="A0A2T5FX34"/>
<sequence>MMEVQMSRLSPAMQQRVRDAECAWNTRSCDTIVLSNTIDCQWRNRVYFLWGREQVRTYVERQMRREIDQRMIFEPWAEGERQLSLRFASEFRNDSGLWFRVYGCEEMEFDEAGLVRRRFTSANEHAIQEHERVLRWAAGPRPSDHPSLSELGF</sequence>
<evidence type="ECO:0008006" key="3">
    <source>
        <dbReference type="Google" id="ProtNLM"/>
    </source>
</evidence>